<dbReference type="HOGENOM" id="CLU_1010625_0_0_7"/>
<sequence length="299" mass="34504">MGVGFAVLAALGAPPRRSTQGVASVRVAIPPDLHPLVRKALRALKPDPRLSYRPELDDKLLRTPRGFLQIAVARDHTERAGRLLDTFIRRLEGPDVRGRVFFVDDKTMLEVDGEKFRFRFKEENATTPHRPTADERRQIAAHPHFHSVPKVDHQPTNRFALELYDPDSSYRYRARLADRKRATLEQALAEVPALLGRLVQENRDAEVERARRKREWDEQLRRETEERERREREKARRAELLADAHAWREASLLRDYAAAVLRARGPEDEAQQRWAAWARSVADDMDPLTRGHSVEEGDS</sequence>
<proteinExistence type="predicted"/>
<organism evidence="2 3">
    <name type="scientific">Anaeromyxobacter dehalogenans (strain 2CP-C)</name>
    <dbReference type="NCBI Taxonomy" id="290397"/>
    <lineage>
        <taxon>Bacteria</taxon>
        <taxon>Pseudomonadati</taxon>
        <taxon>Myxococcota</taxon>
        <taxon>Myxococcia</taxon>
        <taxon>Myxococcales</taxon>
        <taxon>Cystobacterineae</taxon>
        <taxon>Anaeromyxobacteraceae</taxon>
        <taxon>Anaeromyxobacter</taxon>
    </lineage>
</organism>
<protein>
    <submittedName>
        <fullName evidence="2">Uncharacterized protein</fullName>
    </submittedName>
</protein>
<dbReference type="Proteomes" id="UP000001935">
    <property type="component" value="Chromosome"/>
</dbReference>
<evidence type="ECO:0000256" key="1">
    <source>
        <dbReference type="SAM" id="MobiDB-lite"/>
    </source>
</evidence>
<evidence type="ECO:0000313" key="3">
    <source>
        <dbReference type="Proteomes" id="UP000001935"/>
    </source>
</evidence>
<accession>Q2IEP3</accession>
<dbReference type="STRING" id="290397.Adeh_3285"/>
<dbReference type="EMBL" id="CP000251">
    <property type="protein sequence ID" value="ABC83053.1"/>
    <property type="molecule type" value="Genomic_DNA"/>
</dbReference>
<dbReference type="AlphaFoldDB" id="Q2IEP3"/>
<name>Q2IEP3_ANADE</name>
<evidence type="ECO:0000313" key="2">
    <source>
        <dbReference type="EMBL" id="ABC83053.1"/>
    </source>
</evidence>
<gene>
    <name evidence="2" type="ordered locus">Adeh_3285</name>
</gene>
<reference evidence="2" key="1">
    <citation type="submission" date="2006-01" db="EMBL/GenBank/DDBJ databases">
        <title>Complete sequence of Anaeromyxobacter dehalogenans 2CP-C.</title>
        <authorList>
            <consortium name="US DOE Joint Genome Institute"/>
            <person name="Copeland A."/>
            <person name="Lucas S."/>
            <person name="Lapidus A."/>
            <person name="Barry K."/>
            <person name="Detter J.C."/>
            <person name="Glavina T."/>
            <person name="Hammon N."/>
            <person name="Israni S."/>
            <person name="Pitluck S."/>
            <person name="Brettin T."/>
            <person name="Bruce D."/>
            <person name="Han C."/>
            <person name="Tapia R."/>
            <person name="Gilna P."/>
            <person name="Kiss H."/>
            <person name="Schmutz J."/>
            <person name="Larimer F."/>
            <person name="Land M."/>
            <person name="Kyrpides N."/>
            <person name="Anderson I."/>
            <person name="Sanford R.A."/>
            <person name="Ritalahti K.M."/>
            <person name="Thomas H.S."/>
            <person name="Kirby J.R."/>
            <person name="Zhulin I.B."/>
            <person name="Loeffler F.E."/>
            <person name="Richardson P."/>
        </authorList>
    </citation>
    <scope>NUCLEOTIDE SEQUENCE</scope>
    <source>
        <strain evidence="2">2CP-C</strain>
    </source>
</reference>
<feature type="region of interest" description="Disordered" evidence="1">
    <location>
        <begin position="206"/>
        <end position="232"/>
    </location>
</feature>
<dbReference type="KEGG" id="ade:Adeh_3285"/>